<reference evidence="1" key="1">
    <citation type="submission" date="2020-11" db="EMBL/GenBank/DDBJ databases">
        <authorList>
            <person name="Koelle M."/>
            <person name="Horta M.A.C."/>
            <person name="Nowrousian M."/>
            <person name="Ohm R.A."/>
            <person name="Benz P."/>
            <person name="Pilgard A."/>
        </authorList>
    </citation>
    <scope>NUCLEOTIDE SEQUENCE</scope>
    <source>
        <strain evidence="1">FPRL280</strain>
    </source>
</reference>
<dbReference type="Proteomes" id="UP000639403">
    <property type="component" value="Unassembled WGS sequence"/>
</dbReference>
<dbReference type="EMBL" id="JADOXO010000205">
    <property type="protein sequence ID" value="KAF9809441.1"/>
    <property type="molecule type" value="Genomic_DNA"/>
</dbReference>
<gene>
    <name evidence="1" type="ORF">IEO21_07393</name>
</gene>
<evidence type="ECO:0000313" key="1">
    <source>
        <dbReference type="EMBL" id="KAF9809441.1"/>
    </source>
</evidence>
<accession>A0A8H7NYL8</accession>
<reference evidence="1" key="2">
    <citation type="journal article" name="Front. Microbiol.">
        <title>Degradative Capacity of Two Strains of Rhodonia placenta: From Phenotype to Genotype.</title>
        <authorList>
            <person name="Kolle M."/>
            <person name="Horta M.A.C."/>
            <person name="Nowrousian M."/>
            <person name="Ohm R.A."/>
            <person name="Benz J.P."/>
            <person name="Pilgard A."/>
        </authorList>
    </citation>
    <scope>NUCLEOTIDE SEQUENCE</scope>
    <source>
        <strain evidence="1">FPRL280</strain>
    </source>
</reference>
<name>A0A8H7NYL8_9APHY</name>
<comment type="caution">
    <text evidence="1">The sequence shown here is derived from an EMBL/GenBank/DDBJ whole genome shotgun (WGS) entry which is preliminary data.</text>
</comment>
<proteinExistence type="predicted"/>
<protein>
    <submittedName>
        <fullName evidence="1">Uncharacterized protein</fullName>
    </submittedName>
</protein>
<dbReference type="AlphaFoldDB" id="A0A8H7NYL8"/>
<sequence>MSWVPFRRRNHILDCRDRASHVRRSTCCRRTWAKDYS</sequence>
<organism evidence="1 2">
    <name type="scientific">Rhodonia placenta</name>
    <dbReference type="NCBI Taxonomy" id="104341"/>
    <lineage>
        <taxon>Eukaryota</taxon>
        <taxon>Fungi</taxon>
        <taxon>Dikarya</taxon>
        <taxon>Basidiomycota</taxon>
        <taxon>Agaricomycotina</taxon>
        <taxon>Agaricomycetes</taxon>
        <taxon>Polyporales</taxon>
        <taxon>Adustoporiaceae</taxon>
        <taxon>Rhodonia</taxon>
    </lineage>
</organism>
<evidence type="ECO:0000313" key="2">
    <source>
        <dbReference type="Proteomes" id="UP000639403"/>
    </source>
</evidence>